<dbReference type="Proteomes" id="UP000322530">
    <property type="component" value="Unassembled WGS sequence"/>
</dbReference>
<protein>
    <recommendedName>
        <fullName evidence="3">Butirosin biosynthesis protein H N-terminal domain-containing protein</fullName>
    </recommendedName>
</protein>
<organism evidence="1 2">
    <name type="scientific">Dictyobacter arantiisoli</name>
    <dbReference type="NCBI Taxonomy" id="2014874"/>
    <lineage>
        <taxon>Bacteria</taxon>
        <taxon>Bacillati</taxon>
        <taxon>Chloroflexota</taxon>
        <taxon>Ktedonobacteria</taxon>
        <taxon>Ktedonobacterales</taxon>
        <taxon>Dictyobacteraceae</taxon>
        <taxon>Dictyobacter</taxon>
    </lineage>
</organism>
<dbReference type="Gene3D" id="3.90.70.10">
    <property type="entry name" value="Cysteine proteinases"/>
    <property type="match status" value="1"/>
</dbReference>
<dbReference type="AlphaFoldDB" id="A0A5A5TIR3"/>
<keyword evidence="2" id="KW-1185">Reference proteome</keyword>
<dbReference type="EMBL" id="BIXY01000095">
    <property type="protein sequence ID" value="GCF11115.1"/>
    <property type="molecule type" value="Genomic_DNA"/>
</dbReference>
<name>A0A5A5TIR3_9CHLR</name>
<gene>
    <name evidence="1" type="primary">yobF</name>
    <name evidence="1" type="ORF">KDI_46790</name>
</gene>
<dbReference type="RefSeq" id="WP_149403958.1">
    <property type="nucleotide sequence ID" value="NZ_BIXY01000095.1"/>
</dbReference>
<evidence type="ECO:0000313" key="1">
    <source>
        <dbReference type="EMBL" id="GCF11115.1"/>
    </source>
</evidence>
<proteinExistence type="predicted"/>
<accession>A0A5A5TIR3</accession>
<evidence type="ECO:0000313" key="2">
    <source>
        <dbReference type="Proteomes" id="UP000322530"/>
    </source>
</evidence>
<dbReference type="OrthoDB" id="8065844at2"/>
<sequence length="310" mass="34439">MLPYVGNSDYCYAYSLHMSLLGGGANPATLPAPGFLECLTTMPFGNTYLREAQVFFFDGDPVDQGLTRALEALGWACQLERGGDEQLALQRLHTAIQQGPVLLGPLDMGYLTYNPHYRFAGGSDHFLVVLAIEHEHVRVHDPKGFPYATLPLSELLQAWRAERLEHIDNAAYTLRSAFRQVETVSRQEMIARTLSLVPASLQRDPGGPAVYGGVRALRMLAQTLHAEVPERLAEHLRYWALPLAVRRKLDSQAFLAEGQKLEAARLLDQQARLLGQAQYSATQGAWPSVAMLIEQVTTLEECLIDHCASW</sequence>
<comment type="caution">
    <text evidence="1">The sequence shown here is derived from an EMBL/GenBank/DDBJ whole genome shotgun (WGS) entry which is preliminary data.</text>
</comment>
<evidence type="ECO:0008006" key="3">
    <source>
        <dbReference type="Google" id="ProtNLM"/>
    </source>
</evidence>
<reference evidence="1 2" key="1">
    <citation type="submission" date="2019-01" db="EMBL/GenBank/DDBJ databases">
        <title>Draft genome sequence of Dictyobacter sp. Uno17.</title>
        <authorList>
            <person name="Wang C.M."/>
            <person name="Zheng Y."/>
            <person name="Sakai Y."/>
            <person name="Abe K."/>
            <person name="Yokota A."/>
            <person name="Yabe S."/>
        </authorList>
    </citation>
    <scope>NUCLEOTIDE SEQUENCE [LARGE SCALE GENOMIC DNA]</scope>
    <source>
        <strain evidence="1 2">Uno17</strain>
    </source>
</reference>